<feature type="domain" description="Peptidase M48" evidence="8">
    <location>
        <begin position="145"/>
        <end position="288"/>
    </location>
</feature>
<reference evidence="9 10" key="1">
    <citation type="submission" date="2024-09" db="EMBL/GenBank/DDBJ databases">
        <authorList>
            <person name="Sun Q."/>
            <person name="Mori K."/>
        </authorList>
    </citation>
    <scope>NUCLEOTIDE SEQUENCE [LARGE SCALE GENOMIC DNA]</scope>
    <source>
        <strain evidence="9 10">CCM 7706</strain>
    </source>
</reference>
<accession>A0ABV6CRU6</accession>
<dbReference type="InterPro" id="IPR051156">
    <property type="entry name" value="Mito/Outer_Membr_Metalloprot"/>
</dbReference>
<evidence type="ECO:0000256" key="2">
    <source>
        <dbReference type="ARBA" id="ARBA00022670"/>
    </source>
</evidence>
<dbReference type="InterPro" id="IPR001915">
    <property type="entry name" value="Peptidase_M48"/>
</dbReference>
<keyword evidence="2" id="KW-0645">Protease</keyword>
<evidence type="ECO:0000313" key="9">
    <source>
        <dbReference type="EMBL" id="MFC0203455.1"/>
    </source>
</evidence>
<evidence type="ECO:0000256" key="5">
    <source>
        <dbReference type="ARBA" id="ARBA00022833"/>
    </source>
</evidence>
<keyword evidence="10" id="KW-1185">Reference proteome</keyword>
<dbReference type="Gene3D" id="3.30.2010.10">
    <property type="entry name" value="Metalloproteases ('zincins'), catalytic domain"/>
    <property type="match status" value="1"/>
</dbReference>
<evidence type="ECO:0000256" key="6">
    <source>
        <dbReference type="ARBA" id="ARBA00023049"/>
    </source>
</evidence>
<dbReference type="EMBL" id="JBHLWK010000007">
    <property type="protein sequence ID" value="MFC0203455.1"/>
    <property type="molecule type" value="Genomic_DNA"/>
</dbReference>
<dbReference type="PANTHER" id="PTHR22726:SF1">
    <property type="entry name" value="METALLOENDOPEPTIDASE OMA1, MITOCHONDRIAL"/>
    <property type="match status" value="1"/>
</dbReference>
<keyword evidence="4 9" id="KW-0378">Hydrolase</keyword>
<organism evidence="9 10">
    <name type="scientific">Novosphingobium soli</name>
    <dbReference type="NCBI Taxonomy" id="574956"/>
    <lineage>
        <taxon>Bacteria</taxon>
        <taxon>Pseudomonadati</taxon>
        <taxon>Pseudomonadota</taxon>
        <taxon>Alphaproteobacteria</taxon>
        <taxon>Sphingomonadales</taxon>
        <taxon>Sphingomonadaceae</taxon>
        <taxon>Novosphingobium</taxon>
    </lineage>
</organism>
<sequence>MRLRRLVGAFCAAALILAPAPVLAKPKGKAKAAKVAKAPAAPPVPTVTVPKVLADMALPAEVSDPAVPRAQTDLAKLTRTLSTHDFASEQDKALARYDLPPDKRYSYAIDHNLWVTEASRFERYVGLISNRLLTCWKGSVPPIRIVIDGHAEPMAFAHDSGVIRLSVGLLNEAENTDALAFTVAHEIAHVLYEHQAKRSRLKSTIERGFGALSSLIIIGRELQIESGSNKLDIRFRSEFGSTGLLLSGYSIQSLSNDAIVPFRRAGQEFEADRLAYDLVNCAKFSASGADAAVLLLGKAEQPDLRALAFAARLGAAYLTSQVVKTKDDDDLGSKLMALAAGWAINQTLDGVVKTLAAELAKAMGGEKRAAKLADYVKKSYAARADAMPLADTRLSELRQDPYWISLVQSAKRASAIDEQARSALLTVPVGQPLPDLSAAQTFSAGTIVDPRLPVSYAQYSGSRYAAGDFATQRQALKAGSRLKWGYRDLLIDAGKADYAARDVAALQATLGVGRERLGNVPELLPLDVRVALLRDDAEGAEKLAATCLEKGGDGLYAQCALPMGYDPACNPRTEGGKARLQQAVAARSTGKLLDLPALINLAQQSSPFLRCTGVTAATNATS</sequence>
<evidence type="ECO:0000256" key="1">
    <source>
        <dbReference type="ARBA" id="ARBA00001947"/>
    </source>
</evidence>
<comment type="cofactor">
    <cofactor evidence="1">
        <name>Zn(2+)</name>
        <dbReference type="ChEBI" id="CHEBI:29105"/>
    </cofactor>
</comment>
<dbReference type="PANTHER" id="PTHR22726">
    <property type="entry name" value="METALLOENDOPEPTIDASE OMA1"/>
    <property type="match status" value="1"/>
</dbReference>
<evidence type="ECO:0000259" key="8">
    <source>
        <dbReference type="Pfam" id="PF01435"/>
    </source>
</evidence>
<feature type="chain" id="PRO_5045455111" evidence="7">
    <location>
        <begin position="25"/>
        <end position="622"/>
    </location>
</feature>
<dbReference type="EC" id="3.4.24.-" evidence="9"/>
<keyword evidence="3" id="KW-0479">Metal-binding</keyword>
<dbReference type="GO" id="GO:0008237">
    <property type="term" value="F:metallopeptidase activity"/>
    <property type="evidence" value="ECO:0007669"/>
    <property type="project" value="UniProtKB-KW"/>
</dbReference>
<dbReference type="Proteomes" id="UP001589798">
    <property type="component" value="Unassembled WGS sequence"/>
</dbReference>
<evidence type="ECO:0000256" key="7">
    <source>
        <dbReference type="SAM" id="SignalP"/>
    </source>
</evidence>
<dbReference type="RefSeq" id="WP_379486230.1">
    <property type="nucleotide sequence ID" value="NZ_JBHLWK010000007.1"/>
</dbReference>
<evidence type="ECO:0000256" key="4">
    <source>
        <dbReference type="ARBA" id="ARBA00022801"/>
    </source>
</evidence>
<dbReference type="Pfam" id="PF01435">
    <property type="entry name" value="Peptidase_M48"/>
    <property type="match status" value="1"/>
</dbReference>
<keyword evidence="7" id="KW-0732">Signal</keyword>
<gene>
    <name evidence="9" type="ORF">ACFFJC_04115</name>
</gene>
<protein>
    <submittedName>
        <fullName evidence="9">M48 family metalloprotease</fullName>
        <ecNumber evidence="9">3.4.24.-</ecNumber>
    </submittedName>
</protein>
<name>A0ABV6CRU6_9SPHN</name>
<evidence type="ECO:0000256" key="3">
    <source>
        <dbReference type="ARBA" id="ARBA00022723"/>
    </source>
</evidence>
<feature type="signal peptide" evidence="7">
    <location>
        <begin position="1"/>
        <end position="24"/>
    </location>
</feature>
<keyword evidence="5" id="KW-0862">Zinc</keyword>
<proteinExistence type="predicted"/>
<comment type="caution">
    <text evidence="9">The sequence shown here is derived from an EMBL/GenBank/DDBJ whole genome shotgun (WGS) entry which is preliminary data.</text>
</comment>
<evidence type="ECO:0000313" key="10">
    <source>
        <dbReference type="Proteomes" id="UP001589798"/>
    </source>
</evidence>
<keyword evidence="6 9" id="KW-0482">Metalloprotease</keyword>